<keyword evidence="7" id="KW-0234">DNA repair</keyword>
<dbReference type="PROSITE" id="PS51432">
    <property type="entry name" value="AP_NUCLEASE_F2_4"/>
    <property type="match status" value="1"/>
</dbReference>
<dbReference type="InterPro" id="IPR036237">
    <property type="entry name" value="Xyl_isomerase-like_sf"/>
</dbReference>
<dbReference type="GO" id="GO:0008081">
    <property type="term" value="F:phosphoric diester hydrolase activity"/>
    <property type="evidence" value="ECO:0007669"/>
    <property type="project" value="TreeGrafter"/>
</dbReference>
<keyword evidence="5" id="KW-0378">Hydrolase</keyword>
<dbReference type="PROSITE" id="PS00731">
    <property type="entry name" value="AP_NUCLEASE_F2_3"/>
    <property type="match status" value="1"/>
</dbReference>
<dbReference type="GO" id="GO:0006284">
    <property type="term" value="P:base-excision repair"/>
    <property type="evidence" value="ECO:0007669"/>
    <property type="project" value="TreeGrafter"/>
</dbReference>
<dbReference type="SUPFAM" id="SSF51658">
    <property type="entry name" value="Xylose isomerase-like"/>
    <property type="match status" value="1"/>
</dbReference>
<name>A0A6C0JPK9_9ZZZZ</name>
<evidence type="ECO:0000256" key="3">
    <source>
        <dbReference type="ARBA" id="ARBA00022723"/>
    </source>
</evidence>
<organism evidence="9">
    <name type="scientific">viral metagenome</name>
    <dbReference type="NCBI Taxonomy" id="1070528"/>
    <lineage>
        <taxon>unclassified sequences</taxon>
        <taxon>metagenomes</taxon>
        <taxon>organismal metagenomes</taxon>
    </lineage>
</organism>
<sequence>MSVQTDEKFNTVCCVKWEVGAHTQFSKNIYNTLKKSIFCGMTVTQFFFGNPKSFTRHRASQEDIDICKKLLTRFPLHVFSHFPYVANFAGSVKQLAWDGSPEQDYKTQIIINELEYELSVMANFNQGRKRNGVVIHPGNYKDRSLGLVTIAKSINKINFAEGSTLLLENAAGKGCSLATTFEEIKEIIDHVVPEKQKHIGVCVDTAHLCGWGEYDLSKCSEIDRMFKEFDDIIGIEKFTLLHLNDSVVPFGSKKDHHALLGTGHIWAESFVSLVRLLDTCKKHGIPVMLETHGLDMLTLGALSDSVN</sequence>
<dbReference type="Pfam" id="PF01261">
    <property type="entry name" value="AP_endonuc_2"/>
    <property type="match status" value="1"/>
</dbReference>
<dbReference type="InterPro" id="IPR001719">
    <property type="entry name" value="AP_endonuc_2"/>
</dbReference>
<reference evidence="9" key="1">
    <citation type="journal article" date="2020" name="Nature">
        <title>Giant virus diversity and host interactions through global metagenomics.</title>
        <authorList>
            <person name="Schulz F."/>
            <person name="Roux S."/>
            <person name="Paez-Espino D."/>
            <person name="Jungbluth S."/>
            <person name="Walsh D.A."/>
            <person name="Denef V.J."/>
            <person name="McMahon K.D."/>
            <person name="Konstantinidis K.T."/>
            <person name="Eloe-Fadrosh E.A."/>
            <person name="Kyrpides N.C."/>
            <person name="Woyke T."/>
        </authorList>
    </citation>
    <scope>NUCLEOTIDE SEQUENCE</scope>
    <source>
        <strain evidence="9">GVMAG-S-1038524-41</strain>
    </source>
</reference>
<comment type="cofactor">
    <cofactor evidence="1">
        <name>Zn(2+)</name>
        <dbReference type="ChEBI" id="CHEBI:29105"/>
    </cofactor>
</comment>
<dbReference type="PANTHER" id="PTHR21445:SF0">
    <property type="entry name" value="APURINIC-APYRIMIDINIC ENDONUCLEASE"/>
    <property type="match status" value="1"/>
</dbReference>
<dbReference type="GO" id="GO:0008270">
    <property type="term" value="F:zinc ion binding"/>
    <property type="evidence" value="ECO:0007669"/>
    <property type="project" value="InterPro"/>
</dbReference>
<keyword evidence="6" id="KW-0862">Zinc</keyword>
<comment type="similarity">
    <text evidence="2">Belongs to the AP endonuclease 2 family.</text>
</comment>
<dbReference type="Gene3D" id="3.20.20.150">
    <property type="entry name" value="Divalent-metal-dependent TIM barrel enzymes"/>
    <property type="match status" value="1"/>
</dbReference>
<dbReference type="EMBL" id="MN740667">
    <property type="protein sequence ID" value="QHU06746.1"/>
    <property type="molecule type" value="Genomic_DNA"/>
</dbReference>
<dbReference type="PANTHER" id="PTHR21445">
    <property type="entry name" value="ENDONUCLEASE IV ENDODEOXYRIBONUCLEASE IV"/>
    <property type="match status" value="1"/>
</dbReference>
<evidence type="ECO:0000256" key="4">
    <source>
        <dbReference type="ARBA" id="ARBA00022763"/>
    </source>
</evidence>
<dbReference type="InterPro" id="IPR013022">
    <property type="entry name" value="Xyl_isomerase-like_TIM-brl"/>
</dbReference>
<evidence type="ECO:0000256" key="1">
    <source>
        <dbReference type="ARBA" id="ARBA00001947"/>
    </source>
</evidence>
<evidence type="ECO:0000313" key="9">
    <source>
        <dbReference type="EMBL" id="QHU06746.1"/>
    </source>
</evidence>
<dbReference type="InterPro" id="IPR018246">
    <property type="entry name" value="AP_endonuc_F2_Zn_BS"/>
</dbReference>
<evidence type="ECO:0000256" key="6">
    <source>
        <dbReference type="ARBA" id="ARBA00022833"/>
    </source>
</evidence>
<keyword evidence="3" id="KW-0479">Metal-binding</keyword>
<protein>
    <recommendedName>
        <fullName evidence="8">Xylose isomerase-like TIM barrel domain-containing protein</fullName>
    </recommendedName>
</protein>
<evidence type="ECO:0000259" key="8">
    <source>
        <dbReference type="Pfam" id="PF01261"/>
    </source>
</evidence>
<keyword evidence="4" id="KW-0227">DNA damage</keyword>
<accession>A0A6C0JPK9</accession>
<dbReference type="SMART" id="SM00518">
    <property type="entry name" value="AP2Ec"/>
    <property type="match status" value="1"/>
</dbReference>
<evidence type="ECO:0000256" key="2">
    <source>
        <dbReference type="ARBA" id="ARBA00005340"/>
    </source>
</evidence>
<evidence type="ECO:0000256" key="5">
    <source>
        <dbReference type="ARBA" id="ARBA00022801"/>
    </source>
</evidence>
<proteinExistence type="inferred from homology"/>
<dbReference type="AlphaFoldDB" id="A0A6C0JPK9"/>
<dbReference type="NCBIfam" id="TIGR00587">
    <property type="entry name" value="nfo"/>
    <property type="match status" value="1"/>
</dbReference>
<feature type="domain" description="Xylose isomerase-like TIM barrel" evidence="8">
    <location>
        <begin position="40"/>
        <end position="291"/>
    </location>
</feature>
<dbReference type="GO" id="GO:0003677">
    <property type="term" value="F:DNA binding"/>
    <property type="evidence" value="ECO:0007669"/>
    <property type="project" value="InterPro"/>
</dbReference>
<dbReference type="GO" id="GO:0003906">
    <property type="term" value="F:DNA-(apurinic or apyrimidinic site) endonuclease activity"/>
    <property type="evidence" value="ECO:0007669"/>
    <property type="project" value="TreeGrafter"/>
</dbReference>
<evidence type="ECO:0000256" key="7">
    <source>
        <dbReference type="ARBA" id="ARBA00023204"/>
    </source>
</evidence>